<dbReference type="Pfam" id="PF00440">
    <property type="entry name" value="TetR_N"/>
    <property type="match status" value="1"/>
</dbReference>
<feature type="DNA-binding region" description="H-T-H motif" evidence="2">
    <location>
        <begin position="29"/>
        <end position="48"/>
    </location>
</feature>
<dbReference type="PANTHER" id="PTHR43479:SF11">
    <property type="entry name" value="ACREF_ENVCD OPERON REPRESSOR-RELATED"/>
    <property type="match status" value="1"/>
</dbReference>
<proteinExistence type="predicted"/>
<dbReference type="OrthoDB" id="6430772at2"/>
<accession>A0A1W1ZYQ1</accession>
<dbReference type="Gene3D" id="1.10.357.10">
    <property type="entry name" value="Tetracycline Repressor, domain 2"/>
    <property type="match status" value="1"/>
</dbReference>
<gene>
    <name evidence="4" type="ORF">SAMN04488524_1082</name>
</gene>
<name>A0A1W1ZYQ1_9SPHI</name>
<dbReference type="SUPFAM" id="SSF48498">
    <property type="entry name" value="Tetracyclin repressor-like, C-terminal domain"/>
    <property type="match status" value="1"/>
</dbReference>
<organism evidence="4 5">
    <name type="scientific">Pedobacter africanus</name>
    <dbReference type="NCBI Taxonomy" id="151894"/>
    <lineage>
        <taxon>Bacteria</taxon>
        <taxon>Pseudomonadati</taxon>
        <taxon>Bacteroidota</taxon>
        <taxon>Sphingobacteriia</taxon>
        <taxon>Sphingobacteriales</taxon>
        <taxon>Sphingobacteriaceae</taxon>
        <taxon>Pedobacter</taxon>
    </lineage>
</organism>
<dbReference type="PANTHER" id="PTHR43479">
    <property type="entry name" value="ACREF/ENVCD OPERON REPRESSOR-RELATED"/>
    <property type="match status" value="1"/>
</dbReference>
<dbReference type="PROSITE" id="PS50977">
    <property type="entry name" value="HTH_TETR_2"/>
    <property type="match status" value="1"/>
</dbReference>
<dbReference type="GO" id="GO:0003677">
    <property type="term" value="F:DNA binding"/>
    <property type="evidence" value="ECO:0007669"/>
    <property type="project" value="UniProtKB-UniRule"/>
</dbReference>
<evidence type="ECO:0000313" key="4">
    <source>
        <dbReference type="EMBL" id="SMC53513.1"/>
    </source>
</evidence>
<keyword evidence="5" id="KW-1185">Reference proteome</keyword>
<dbReference type="STRING" id="151894.SAMN04488524_1082"/>
<protein>
    <submittedName>
        <fullName evidence="4">Transcriptional regulator, TetR family</fullName>
    </submittedName>
</protein>
<dbReference type="AlphaFoldDB" id="A0A1W1ZYQ1"/>
<evidence type="ECO:0000256" key="2">
    <source>
        <dbReference type="PROSITE-ProRule" id="PRU00335"/>
    </source>
</evidence>
<dbReference type="InterPro" id="IPR009057">
    <property type="entry name" value="Homeodomain-like_sf"/>
</dbReference>
<dbReference type="Proteomes" id="UP000192756">
    <property type="component" value="Unassembled WGS sequence"/>
</dbReference>
<sequence>MRARDVNKVELVKQKAIELLVEVGFEGFTMNKLARACKISVATLYIYYQDKDDLILKIGLEEVERMSRIMLENFDPDCSFAEGLRQQWKNRAKCVLENPLTAQMIEQLRSSTYQDQIFEAFGEVFREPLGKFMHNAIERGEIIAMPLEAYWCVAFGPLYNLLRFHNEGKSLSGKPFVLTDEVLWSAFDVVLKALKK</sequence>
<evidence type="ECO:0000313" key="5">
    <source>
        <dbReference type="Proteomes" id="UP000192756"/>
    </source>
</evidence>
<dbReference type="InterPro" id="IPR050624">
    <property type="entry name" value="HTH-type_Tx_Regulator"/>
</dbReference>
<evidence type="ECO:0000256" key="1">
    <source>
        <dbReference type="ARBA" id="ARBA00023125"/>
    </source>
</evidence>
<evidence type="ECO:0000259" key="3">
    <source>
        <dbReference type="PROSITE" id="PS50977"/>
    </source>
</evidence>
<feature type="domain" description="HTH tetR-type" evidence="3">
    <location>
        <begin position="6"/>
        <end position="66"/>
    </location>
</feature>
<dbReference type="RefSeq" id="WP_084237355.1">
    <property type="nucleotide sequence ID" value="NZ_FWXT01000001.1"/>
</dbReference>
<dbReference type="InterPro" id="IPR001647">
    <property type="entry name" value="HTH_TetR"/>
</dbReference>
<dbReference type="SUPFAM" id="SSF46689">
    <property type="entry name" value="Homeodomain-like"/>
    <property type="match status" value="1"/>
</dbReference>
<keyword evidence="1 2" id="KW-0238">DNA-binding</keyword>
<dbReference type="InterPro" id="IPR036271">
    <property type="entry name" value="Tet_transcr_reg_TetR-rel_C_sf"/>
</dbReference>
<dbReference type="EMBL" id="FWXT01000001">
    <property type="protein sequence ID" value="SMC53513.1"/>
    <property type="molecule type" value="Genomic_DNA"/>
</dbReference>
<reference evidence="5" key="1">
    <citation type="submission" date="2017-04" db="EMBL/GenBank/DDBJ databases">
        <authorList>
            <person name="Varghese N."/>
            <person name="Submissions S."/>
        </authorList>
    </citation>
    <scope>NUCLEOTIDE SEQUENCE [LARGE SCALE GENOMIC DNA]</scope>
    <source>
        <strain evidence="5">DSM 12126</strain>
    </source>
</reference>